<comment type="pathway">
    <text evidence="9">Protein modification; lipoprotein biosynthesis (signal peptide cleavage).</text>
</comment>
<feature type="active site" evidence="9">
    <location>
        <position position="119"/>
    </location>
</feature>
<dbReference type="PROSITE" id="PS51257">
    <property type="entry name" value="PROKAR_LIPOPROTEIN"/>
    <property type="match status" value="1"/>
</dbReference>
<keyword evidence="2 9" id="KW-1003">Cell membrane</keyword>
<keyword evidence="12" id="KW-0449">Lipoprotein</keyword>
<accession>A0ABQ4RUP1</accession>
<feature type="transmembrane region" description="Helical" evidence="9">
    <location>
        <begin position="92"/>
        <end position="109"/>
    </location>
</feature>
<feature type="transmembrane region" description="Helical" evidence="9">
    <location>
        <begin position="65"/>
        <end position="85"/>
    </location>
</feature>
<dbReference type="EC" id="3.4.23.36" evidence="9"/>
<evidence type="ECO:0000256" key="9">
    <source>
        <dbReference type="HAMAP-Rule" id="MF_00161"/>
    </source>
</evidence>
<reference evidence="12" key="2">
    <citation type="submission" date="2021-08" db="EMBL/GenBank/DDBJ databases">
        <authorList>
            <person name="Tani A."/>
            <person name="Ola A."/>
            <person name="Ogura Y."/>
            <person name="Katsura K."/>
            <person name="Hayashi T."/>
        </authorList>
    </citation>
    <scope>NUCLEOTIDE SEQUENCE</scope>
    <source>
        <strain evidence="12">DSM 19015</strain>
    </source>
</reference>
<evidence type="ECO:0000256" key="4">
    <source>
        <dbReference type="ARBA" id="ARBA00022692"/>
    </source>
</evidence>
<keyword evidence="5 9" id="KW-0064">Aspartyl protease</keyword>
<keyword evidence="4 9" id="KW-0812">Transmembrane</keyword>
<keyword evidence="8 9" id="KW-0472">Membrane</keyword>
<keyword evidence="13" id="KW-1185">Reference proteome</keyword>
<evidence type="ECO:0000256" key="1">
    <source>
        <dbReference type="ARBA" id="ARBA00006139"/>
    </source>
</evidence>
<comment type="similarity">
    <text evidence="1 9 11">Belongs to the peptidase A8 family.</text>
</comment>
<evidence type="ECO:0000313" key="12">
    <source>
        <dbReference type="EMBL" id="GJD94486.1"/>
    </source>
</evidence>
<evidence type="ECO:0000256" key="11">
    <source>
        <dbReference type="RuleBase" id="RU004181"/>
    </source>
</evidence>
<proteinExistence type="inferred from homology"/>
<dbReference type="PRINTS" id="PR00781">
    <property type="entry name" value="LIPOSIGPTASE"/>
</dbReference>
<feature type="transmembrane region" description="Helical" evidence="9">
    <location>
        <begin position="129"/>
        <end position="149"/>
    </location>
</feature>
<sequence length="167" mass="17546">MRTLSPPLTVAGVAACAAALDLWTKSMAVDRLGEGEVRGAIPFIDLSLQFNRGISFSLFQAGSPASVAALLTVQAALTTFILVLALRATVPLQRLGLALIAGGALGNLVDRFVDGAVTDFLGLHTAGIHWFAFNLADFWISLGVVLLVLDGITALRQDDGTSRDAQR</sequence>
<keyword evidence="7 9" id="KW-1133">Transmembrane helix</keyword>
<dbReference type="EMBL" id="BPQP01000023">
    <property type="protein sequence ID" value="GJD94486.1"/>
    <property type="molecule type" value="Genomic_DNA"/>
</dbReference>
<dbReference type="NCBIfam" id="TIGR00077">
    <property type="entry name" value="lspA"/>
    <property type="match status" value="1"/>
</dbReference>
<feature type="active site" evidence="9">
    <location>
        <position position="137"/>
    </location>
</feature>
<protein>
    <recommendedName>
        <fullName evidence="9">Lipoprotein signal peptidase</fullName>
        <ecNumber evidence="9">3.4.23.36</ecNumber>
    </recommendedName>
    <alternativeName>
        <fullName evidence="9">Prolipoprotein signal peptidase</fullName>
    </alternativeName>
    <alternativeName>
        <fullName evidence="9">Signal peptidase II</fullName>
        <shortName evidence="9">SPase II</shortName>
    </alternativeName>
</protein>
<comment type="subcellular location">
    <subcellularLocation>
        <location evidence="9">Cell membrane</location>
        <topology evidence="9">Multi-pass membrane protein</topology>
    </subcellularLocation>
</comment>
<evidence type="ECO:0000313" key="13">
    <source>
        <dbReference type="Proteomes" id="UP001055125"/>
    </source>
</evidence>
<evidence type="ECO:0000256" key="10">
    <source>
        <dbReference type="RuleBase" id="RU000594"/>
    </source>
</evidence>
<name>A0ABQ4RUP1_9HYPH</name>
<comment type="caution">
    <text evidence="9">Lacks conserved residue(s) required for the propagation of feature annotation.</text>
</comment>
<evidence type="ECO:0000256" key="8">
    <source>
        <dbReference type="ARBA" id="ARBA00023136"/>
    </source>
</evidence>
<comment type="caution">
    <text evidence="12">The sequence shown here is derived from an EMBL/GenBank/DDBJ whole genome shotgun (WGS) entry which is preliminary data.</text>
</comment>
<evidence type="ECO:0000256" key="5">
    <source>
        <dbReference type="ARBA" id="ARBA00022750"/>
    </source>
</evidence>
<dbReference type="PANTHER" id="PTHR33695:SF1">
    <property type="entry name" value="LIPOPROTEIN SIGNAL PEPTIDASE"/>
    <property type="match status" value="1"/>
</dbReference>
<gene>
    <name evidence="12" type="primary">lspA_2</name>
    <name evidence="9" type="synonym">lspA</name>
    <name evidence="12" type="ORF">OCOJLMKI_1688</name>
</gene>
<evidence type="ECO:0000256" key="7">
    <source>
        <dbReference type="ARBA" id="ARBA00022989"/>
    </source>
</evidence>
<reference evidence="12" key="1">
    <citation type="journal article" date="2021" name="Front. Microbiol.">
        <title>Comprehensive Comparative Genomics and Phenotyping of Methylobacterium Species.</title>
        <authorList>
            <person name="Alessa O."/>
            <person name="Ogura Y."/>
            <person name="Fujitani Y."/>
            <person name="Takami H."/>
            <person name="Hayashi T."/>
            <person name="Sahin N."/>
            <person name="Tani A."/>
        </authorList>
    </citation>
    <scope>NUCLEOTIDE SEQUENCE</scope>
    <source>
        <strain evidence="12">DSM 19015</strain>
    </source>
</reference>
<dbReference type="HAMAP" id="MF_00161">
    <property type="entry name" value="LspA"/>
    <property type="match status" value="1"/>
</dbReference>
<keyword evidence="3 9" id="KW-0645">Protease</keyword>
<evidence type="ECO:0000256" key="2">
    <source>
        <dbReference type="ARBA" id="ARBA00022475"/>
    </source>
</evidence>
<keyword evidence="6 9" id="KW-0378">Hydrolase</keyword>
<dbReference type="RefSeq" id="WP_238243659.1">
    <property type="nucleotide sequence ID" value="NZ_BPQP01000023.1"/>
</dbReference>
<dbReference type="PROSITE" id="PS00855">
    <property type="entry name" value="SPASE_II"/>
    <property type="match status" value="1"/>
</dbReference>
<comment type="function">
    <text evidence="9 10">This protein specifically catalyzes the removal of signal peptides from prolipoproteins.</text>
</comment>
<organism evidence="12 13">
    <name type="scientific">Methylobacterium iners</name>
    <dbReference type="NCBI Taxonomy" id="418707"/>
    <lineage>
        <taxon>Bacteria</taxon>
        <taxon>Pseudomonadati</taxon>
        <taxon>Pseudomonadota</taxon>
        <taxon>Alphaproteobacteria</taxon>
        <taxon>Hyphomicrobiales</taxon>
        <taxon>Methylobacteriaceae</taxon>
        <taxon>Methylobacterium</taxon>
    </lineage>
</organism>
<comment type="catalytic activity">
    <reaction evidence="9 10">
        <text>Release of signal peptides from bacterial membrane prolipoproteins. Hydrolyzes -Xaa-Yaa-Zaa-|-(S,diacylglyceryl)Cys-, in which Xaa is hydrophobic (preferably Leu), and Yaa (Ala or Ser) and Zaa (Gly or Ala) have small, neutral side chains.</text>
        <dbReference type="EC" id="3.4.23.36"/>
    </reaction>
</comment>
<dbReference type="InterPro" id="IPR001872">
    <property type="entry name" value="Peptidase_A8"/>
</dbReference>
<evidence type="ECO:0000256" key="3">
    <source>
        <dbReference type="ARBA" id="ARBA00022670"/>
    </source>
</evidence>
<dbReference type="Proteomes" id="UP001055125">
    <property type="component" value="Unassembled WGS sequence"/>
</dbReference>
<dbReference type="Pfam" id="PF01252">
    <property type="entry name" value="Peptidase_A8"/>
    <property type="match status" value="1"/>
</dbReference>
<dbReference type="PANTHER" id="PTHR33695">
    <property type="entry name" value="LIPOPROTEIN SIGNAL PEPTIDASE"/>
    <property type="match status" value="1"/>
</dbReference>
<evidence type="ECO:0000256" key="6">
    <source>
        <dbReference type="ARBA" id="ARBA00022801"/>
    </source>
</evidence>